<comment type="caution">
    <text evidence="1">The sequence shown here is derived from an EMBL/GenBank/DDBJ whole genome shotgun (WGS) entry which is preliminary data.</text>
</comment>
<reference evidence="1 2" key="1">
    <citation type="submission" date="2017-10" db="EMBL/GenBank/DDBJ databases">
        <title>Comparative genomics in systemic dimorphic fungi from Ajellomycetaceae.</title>
        <authorList>
            <person name="Munoz J.F."/>
            <person name="Mcewen J.G."/>
            <person name="Clay O.K."/>
            <person name="Cuomo C.A."/>
        </authorList>
    </citation>
    <scope>NUCLEOTIDE SEQUENCE [LARGE SCALE GENOMIC DNA]</scope>
    <source>
        <strain evidence="1 2">UAMH4076</strain>
    </source>
</reference>
<sequence>MYLKPRNPTLQSELDNAAPTPLFTRNHERPHLGSLIPLLDILWNYAKTLRSIQYSSPLPLAHDHSVKCCPFYTIIIRSFWDLIVRKRTC</sequence>
<organism evidence="1 2">
    <name type="scientific">[Emmonsia] crescens</name>
    <dbReference type="NCBI Taxonomy" id="73230"/>
    <lineage>
        <taxon>Eukaryota</taxon>
        <taxon>Fungi</taxon>
        <taxon>Dikarya</taxon>
        <taxon>Ascomycota</taxon>
        <taxon>Pezizomycotina</taxon>
        <taxon>Eurotiomycetes</taxon>
        <taxon>Eurotiomycetidae</taxon>
        <taxon>Onygenales</taxon>
        <taxon>Ajellomycetaceae</taxon>
        <taxon>Emergomyces</taxon>
    </lineage>
</organism>
<proteinExistence type="predicted"/>
<dbReference type="AlphaFoldDB" id="A0A2B7ZL30"/>
<protein>
    <submittedName>
        <fullName evidence="1">Uncharacterized protein</fullName>
    </submittedName>
</protein>
<evidence type="ECO:0000313" key="2">
    <source>
        <dbReference type="Proteomes" id="UP000226031"/>
    </source>
</evidence>
<name>A0A2B7ZL30_9EURO</name>
<keyword evidence="2" id="KW-1185">Reference proteome</keyword>
<dbReference type="EMBL" id="PDND01000042">
    <property type="protein sequence ID" value="PGH34335.1"/>
    <property type="molecule type" value="Genomic_DNA"/>
</dbReference>
<gene>
    <name evidence="1" type="ORF">GX50_02818</name>
</gene>
<accession>A0A2B7ZL30</accession>
<dbReference type="Proteomes" id="UP000226031">
    <property type="component" value="Unassembled WGS sequence"/>
</dbReference>
<evidence type="ECO:0000313" key="1">
    <source>
        <dbReference type="EMBL" id="PGH34335.1"/>
    </source>
</evidence>